<dbReference type="InterPro" id="IPR048800">
    <property type="entry name" value="Cac1-like_C"/>
</dbReference>
<dbReference type="Proteomes" id="UP001420932">
    <property type="component" value="Unassembled WGS sequence"/>
</dbReference>
<dbReference type="PANTHER" id="PTHR15272:SF0">
    <property type="entry name" value="CHROMATIN ASSEMBLY FACTOR 1 SUBUNIT A"/>
    <property type="match status" value="1"/>
</dbReference>
<feature type="domain" description="Chromatin assembly factor 1 subunit A dimerization" evidence="6">
    <location>
        <begin position="496"/>
        <end position="560"/>
    </location>
</feature>
<evidence type="ECO:0000256" key="2">
    <source>
        <dbReference type="ARBA" id="ARBA00022763"/>
    </source>
</evidence>
<reference evidence="8 9" key="1">
    <citation type="submission" date="2024-01" db="EMBL/GenBank/DDBJ databases">
        <title>Genome assemblies of Stephania.</title>
        <authorList>
            <person name="Yang L."/>
        </authorList>
    </citation>
    <scope>NUCLEOTIDE SEQUENCE [LARGE SCALE GENOMIC DNA]</scope>
    <source>
        <strain evidence="8">YNDBR</strain>
        <tissue evidence="8">Leaf</tissue>
    </source>
</reference>
<proteinExistence type="predicted"/>
<protein>
    <recommendedName>
        <fullName evidence="10">Chromatin assembly factor 1 subunit FAS1</fullName>
    </recommendedName>
</protein>
<gene>
    <name evidence="8" type="ORF">Syun_005999</name>
</gene>
<dbReference type="EMBL" id="JBBNAF010000003">
    <property type="protein sequence ID" value="KAK9159658.1"/>
    <property type="molecule type" value="Genomic_DNA"/>
</dbReference>
<dbReference type="AlphaFoldDB" id="A0AAP0KVT3"/>
<dbReference type="GO" id="GO:0033186">
    <property type="term" value="C:CAF-1 complex"/>
    <property type="evidence" value="ECO:0007669"/>
    <property type="project" value="TreeGrafter"/>
</dbReference>
<feature type="region of interest" description="Disordered" evidence="5">
    <location>
        <begin position="690"/>
        <end position="715"/>
    </location>
</feature>
<feature type="region of interest" description="Disordered" evidence="5">
    <location>
        <begin position="565"/>
        <end position="607"/>
    </location>
</feature>
<dbReference type="GO" id="GO:0006281">
    <property type="term" value="P:DNA repair"/>
    <property type="evidence" value="ECO:0007669"/>
    <property type="project" value="UniProtKB-KW"/>
</dbReference>
<name>A0AAP0KVT3_9MAGN</name>
<feature type="region of interest" description="Disordered" evidence="5">
    <location>
        <begin position="516"/>
        <end position="552"/>
    </location>
</feature>
<evidence type="ECO:0000256" key="3">
    <source>
        <dbReference type="ARBA" id="ARBA00023204"/>
    </source>
</evidence>
<organism evidence="8 9">
    <name type="scientific">Stephania yunnanensis</name>
    <dbReference type="NCBI Taxonomy" id="152371"/>
    <lineage>
        <taxon>Eukaryota</taxon>
        <taxon>Viridiplantae</taxon>
        <taxon>Streptophyta</taxon>
        <taxon>Embryophyta</taxon>
        <taxon>Tracheophyta</taxon>
        <taxon>Spermatophyta</taxon>
        <taxon>Magnoliopsida</taxon>
        <taxon>Ranunculales</taxon>
        <taxon>Menispermaceae</taxon>
        <taxon>Menispermoideae</taxon>
        <taxon>Cissampelideae</taxon>
        <taxon>Stephania</taxon>
    </lineage>
</organism>
<dbReference type="GO" id="GO:0006334">
    <property type="term" value="P:nucleosome assembly"/>
    <property type="evidence" value="ECO:0007669"/>
    <property type="project" value="TreeGrafter"/>
</dbReference>
<evidence type="ECO:0000259" key="6">
    <source>
        <dbReference type="Pfam" id="PF12253"/>
    </source>
</evidence>
<dbReference type="InterPro" id="IPR022043">
    <property type="entry name" value="CAF1A_DD"/>
</dbReference>
<dbReference type="Pfam" id="PF12253">
    <property type="entry name" value="CAF1A_dimeriz"/>
    <property type="match status" value="1"/>
</dbReference>
<accession>A0AAP0KVT3</accession>
<keyword evidence="2" id="KW-0227">DNA damage</keyword>
<dbReference type="PANTHER" id="PTHR15272">
    <property type="entry name" value="CHROMATIN ASSEMBLY FACTOR 1 SUBUNIT A CAF-1 SUBUNIT A"/>
    <property type="match status" value="1"/>
</dbReference>
<feature type="compositionally biased region" description="Polar residues" evidence="5">
    <location>
        <begin position="699"/>
        <end position="711"/>
    </location>
</feature>
<sequence>MGDAVMVDCSPVEKKNTKSLKRKRVSSISSILDNLGSEERESRIDGLNREIDGLVRYFKEISIQKLWFEELNGSSSCSIESACACLIEGSDLPLCRLAEEIYGKVKGRDGVSFASVRNTVIVVGQRKAYGVANLDADSLEDDSEKCLWCWEVMDLKLIPMNQRGVLNIWRTVRKKIGERVNAVMAIISILQRPEGNPNYKPDLTKAYEKIAKVLAESDIRLLVEKMVKQNEADMAEKEAKLKEKKLIKELERNKRDLEKEKKRMDREHQKEMLQNEKEKKRLQDEAEREDRRREKEEAEMKRLIKKQQEEAERDQRRREREDAELKKKLSIKKQASLMERFFKIKNNTSNSQEDQPSAMEISSKDGDLCKHNEITLSMDSVLSLNDNTDTSDLLKVHMSAWKNLGDTIRSGRSRRWGMRSKPKAFLIKELKLQGTSSEAVISVKGTAGCKGATFNDELGMEKLVDGSEESTPQDSLCNINADNPSTDIQTGNITKKLLQFDKSHRPAYYGTISKRSDVIGPRHPLKKDPNLDYDVESDEEWEEEDPGESLSDCDEEEILDEANVRMEDEEGSEDGFVVPDGYLSDNEGVQVDSTESNPVDDDSSSQRCEEDHEVEEFRVFFQQQKHIRQLTQHALRKNQPLFILNLMNEKAELLTAEGLSGTPKMEQIFLQALAARPFPLGHSVDISCPGPVGEDQDVGHSQNNGSSTPVTPGTAIQDDDLPKIVWSIQACPHGINKVVESLQQKFPTIPKTHLSRKVREISDFVENRWQVKKEVLNKLGLSPSPEKCGQRTKGIAAFFSKGVFLRQPSQQTRMKQVLRRRINMNRIGPTTKLAQTTGCAHKHCMIF</sequence>
<evidence type="ECO:0000313" key="9">
    <source>
        <dbReference type="Proteomes" id="UP001420932"/>
    </source>
</evidence>
<evidence type="ECO:0000256" key="1">
    <source>
        <dbReference type="ARBA" id="ARBA00004123"/>
    </source>
</evidence>
<feature type="region of interest" description="Disordered" evidence="5">
    <location>
        <begin position="257"/>
        <end position="326"/>
    </location>
</feature>
<feature type="compositionally biased region" description="Acidic residues" evidence="5">
    <location>
        <begin position="531"/>
        <end position="552"/>
    </location>
</feature>
<feature type="domain" description="Chromatin assembly factor 1 subunit Cac1-like C-terminal" evidence="7">
    <location>
        <begin position="721"/>
        <end position="771"/>
    </location>
</feature>
<evidence type="ECO:0008006" key="10">
    <source>
        <dbReference type="Google" id="ProtNLM"/>
    </source>
</evidence>
<keyword evidence="9" id="KW-1185">Reference proteome</keyword>
<comment type="subcellular location">
    <subcellularLocation>
        <location evidence="1">Nucleus</location>
    </subcellularLocation>
</comment>
<evidence type="ECO:0000313" key="8">
    <source>
        <dbReference type="EMBL" id="KAK9159658.1"/>
    </source>
</evidence>
<evidence type="ECO:0000259" key="7">
    <source>
        <dbReference type="Pfam" id="PF21796"/>
    </source>
</evidence>
<dbReference type="GO" id="GO:0005634">
    <property type="term" value="C:nucleus"/>
    <property type="evidence" value="ECO:0007669"/>
    <property type="project" value="UniProtKB-SubCell"/>
</dbReference>
<evidence type="ECO:0000256" key="4">
    <source>
        <dbReference type="ARBA" id="ARBA00023242"/>
    </source>
</evidence>
<comment type="caution">
    <text evidence="8">The sequence shown here is derived from an EMBL/GenBank/DDBJ whole genome shotgun (WGS) entry which is preliminary data.</text>
</comment>
<keyword evidence="4" id="KW-0539">Nucleus</keyword>
<keyword evidence="3" id="KW-0234">DNA repair</keyword>
<dbReference type="Pfam" id="PF21796">
    <property type="entry name" value="Cac1_C"/>
    <property type="match status" value="1"/>
</dbReference>
<evidence type="ECO:0000256" key="5">
    <source>
        <dbReference type="SAM" id="MobiDB-lite"/>
    </source>
</evidence>